<evidence type="ECO:0000256" key="1">
    <source>
        <dbReference type="SAM" id="Phobius"/>
    </source>
</evidence>
<sequence>MTSYFTSKGEKMSLKSEATRAYIYRVLVALVPVLVAYGILDSRQVSVWLGLAVTVLGFGLASANTSRSAKEE</sequence>
<accession>A0A6J5RMW1</accession>
<dbReference type="InterPro" id="IPR056390">
    <property type="entry name" value="Holin_phage"/>
</dbReference>
<protein>
    <recommendedName>
        <fullName evidence="3">Holin</fullName>
    </recommendedName>
</protein>
<keyword evidence="1" id="KW-1133">Transmembrane helix</keyword>
<dbReference type="Pfam" id="PF23809">
    <property type="entry name" value="Phage_holin_9"/>
    <property type="match status" value="1"/>
</dbReference>
<evidence type="ECO:0000313" key="2">
    <source>
        <dbReference type="EMBL" id="CAB4195021.1"/>
    </source>
</evidence>
<evidence type="ECO:0008006" key="3">
    <source>
        <dbReference type="Google" id="ProtNLM"/>
    </source>
</evidence>
<name>A0A6J5RMW1_9CAUD</name>
<keyword evidence="1" id="KW-0472">Membrane</keyword>
<dbReference type="EMBL" id="LR797224">
    <property type="protein sequence ID" value="CAB4195021.1"/>
    <property type="molecule type" value="Genomic_DNA"/>
</dbReference>
<reference evidence="2" key="1">
    <citation type="submission" date="2020-05" db="EMBL/GenBank/DDBJ databases">
        <authorList>
            <person name="Chiriac C."/>
            <person name="Salcher M."/>
            <person name="Ghai R."/>
            <person name="Kavagutti S V."/>
        </authorList>
    </citation>
    <scope>NUCLEOTIDE SEQUENCE</scope>
</reference>
<proteinExistence type="predicted"/>
<gene>
    <name evidence="2" type="ORF">UFOVP1279_15</name>
</gene>
<keyword evidence="1" id="KW-0812">Transmembrane</keyword>
<organism evidence="2">
    <name type="scientific">uncultured Caudovirales phage</name>
    <dbReference type="NCBI Taxonomy" id="2100421"/>
    <lineage>
        <taxon>Viruses</taxon>
        <taxon>Duplodnaviria</taxon>
        <taxon>Heunggongvirae</taxon>
        <taxon>Uroviricota</taxon>
        <taxon>Caudoviricetes</taxon>
        <taxon>Peduoviridae</taxon>
        <taxon>Maltschvirus</taxon>
        <taxon>Maltschvirus maltsch</taxon>
    </lineage>
</organism>
<feature type="transmembrane region" description="Helical" evidence="1">
    <location>
        <begin position="21"/>
        <end position="39"/>
    </location>
</feature>
<feature type="transmembrane region" description="Helical" evidence="1">
    <location>
        <begin position="45"/>
        <end position="63"/>
    </location>
</feature>